<dbReference type="AlphaFoldDB" id="A0AAE3N6N0"/>
<dbReference type="Pfam" id="PF10023">
    <property type="entry name" value="Aminopep"/>
    <property type="match status" value="1"/>
</dbReference>
<proteinExistence type="predicted"/>
<keyword evidence="2" id="KW-0378">Hydrolase</keyword>
<keyword evidence="2" id="KW-0645">Protease</keyword>
<dbReference type="Proteomes" id="UP001212602">
    <property type="component" value="Unassembled WGS sequence"/>
</dbReference>
<dbReference type="PIRSF" id="PIRSF029285">
    <property type="entry name" value="Aminopept"/>
    <property type="match status" value="1"/>
</dbReference>
<dbReference type="PROSITE" id="PS51257">
    <property type="entry name" value="PROKAR_LIPOPROTEIN"/>
    <property type="match status" value="1"/>
</dbReference>
<dbReference type="EMBL" id="JAQIPB010000003">
    <property type="protein sequence ID" value="MDA7416910.1"/>
    <property type="molecule type" value="Genomic_DNA"/>
</dbReference>
<feature type="region of interest" description="Disordered" evidence="1">
    <location>
        <begin position="365"/>
        <end position="400"/>
    </location>
</feature>
<name>A0AAE3N6N0_9BURK</name>
<comment type="caution">
    <text evidence="2">The sequence shown here is derived from an EMBL/GenBank/DDBJ whole genome shotgun (WGS) entry which is preliminary data.</text>
</comment>
<dbReference type="RefSeq" id="WP_271428131.1">
    <property type="nucleotide sequence ID" value="NZ_JAQIPB010000003.1"/>
</dbReference>
<protein>
    <submittedName>
        <fullName evidence="2">Aminopeptidase</fullName>
    </submittedName>
</protein>
<dbReference type="GO" id="GO:0004177">
    <property type="term" value="F:aminopeptidase activity"/>
    <property type="evidence" value="ECO:0007669"/>
    <property type="project" value="UniProtKB-KW"/>
</dbReference>
<feature type="compositionally biased region" description="Low complexity" evidence="1">
    <location>
        <begin position="365"/>
        <end position="382"/>
    </location>
</feature>
<keyword evidence="3" id="KW-1185">Reference proteome</keyword>
<evidence type="ECO:0000256" key="1">
    <source>
        <dbReference type="SAM" id="MobiDB-lite"/>
    </source>
</evidence>
<dbReference type="InterPro" id="IPR014553">
    <property type="entry name" value="Aminopept"/>
</dbReference>
<keyword evidence="2" id="KW-0031">Aminopeptidase</keyword>
<gene>
    <name evidence="2" type="ORF">PGB34_11090</name>
</gene>
<evidence type="ECO:0000313" key="3">
    <source>
        <dbReference type="Proteomes" id="UP001212602"/>
    </source>
</evidence>
<evidence type="ECO:0000313" key="2">
    <source>
        <dbReference type="EMBL" id="MDA7416910.1"/>
    </source>
</evidence>
<feature type="compositionally biased region" description="Basic and acidic residues" evidence="1">
    <location>
        <begin position="383"/>
        <end position="400"/>
    </location>
</feature>
<accession>A0AAE3N6N0</accession>
<organism evidence="2 3">
    <name type="scientific">Xenophilus arseniciresistens</name>
    <dbReference type="NCBI Taxonomy" id="1283306"/>
    <lineage>
        <taxon>Bacteria</taxon>
        <taxon>Pseudomonadati</taxon>
        <taxon>Pseudomonadota</taxon>
        <taxon>Betaproteobacteria</taxon>
        <taxon>Burkholderiales</taxon>
        <taxon>Comamonadaceae</taxon>
        <taxon>Xenophilus</taxon>
    </lineage>
</organism>
<sequence length="400" mass="43850">MSQGMRRRRPGLWRAALALAALGAALSLSGCGTLGYYWQAAQGHVGLMRASRPVADWLADDATPSALRERLVLAQRIRRFASQELALPDNASYTGYADLGRAAAVWNVVATPPYALTLKTWCFPVAGCVGYRGYYDLAAAQKEAQAQREAGLEAAVYPVPAYSTLGWLNWAGGDPLLSTFIRYPEGELARLVFHELAHQVLYVAGDTGFNESYATAVERLGSAQWLRTQAGEAARTEYAEFDARRRQMRALMRATRDALEKVYGSEAARAKDWARVEQDKQAAMAAFRERYAALRAQWPPGPRQGAWDGWVAAANNASFATQAAYEDLVPAFERLFLQQGRDWARFHAAVRRIAALPTAQARRAALAAAPSPGDDAAPGDVAARSDHEHQDLKKNVRDSH</sequence>
<reference evidence="2" key="1">
    <citation type="submission" date="2023-01" db="EMBL/GenBank/DDBJ databases">
        <title>Xenophilus mangrovi sp. nov., isolated from soil of Mangrove nature reserve.</title>
        <authorList>
            <person name="Xu S."/>
            <person name="Liu Z."/>
            <person name="Xu Y."/>
        </authorList>
    </citation>
    <scope>NUCLEOTIDE SEQUENCE</scope>
    <source>
        <strain evidence="2">YW8</strain>
    </source>
</reference>